<organism evidence="3 4">
    <name type="scientific">Talaromyces atroroseus</name>
    <dbReference type="NCBI Taxonomy" id="1441469"/>
    <lineage>
        <taxon>Eukaryota</taxon>
        <taxon>Fungi</taxon>
        <taxon>Dikarya</taxon>
        <taxon>Ascomycota</taxon>
        <taxon>Pezizomycotina</taxon>
        <taxon>Eurotiomycetes</taxon>
        <taxon>Eurotiomycetidae</taxon>
        <taxon>Eurotiales</taxon>
        <taxon>Trichocomaceae</taxon>
        <taxon>Talaromyces</taxon>
        <taxon>Talaromyces sect. Trachyspermi</taxon>
    </lineage>
</organism>
<dbReference type="Proteomes" id="UP000214365">
    <property type="component" value="Unassembled WGS sequence"/>
</dbReference>
<dbReference type="InterPro" id="IPR040841">
    <property type="entry name" value="Luciferase_dom"/>
</dbReference>
<evidence type="ECO:0000259" key="2">
    <source>
        <dbReference type="Pfam" id="PF17648"/>
    </source>
</evidence>
<dbReference type="RefSeq" id="XP_020121972.1">
    <property type="nucleotide sequence ID" value="XM_020264949.1"/>
</dbReference>
<keyword evidence="1" id="KW-1133">Transmembrane helix</keyword>
<dbReference type="Pfam" id="PF17648">
    <property type="entry name" value="Luciferase"/>
    <property type="match status" value="1"/>
</dbReference>
<dbReference type="AlphaFoldDB" id="A0A225AJZ3"/>
<protein>
    <recommendedName>
        <fullName evidence="2">Luciferase domain-containing protein</fullName>
    </recommendedName>
</protein>
<dbReference type="EMBL" id="LFMY01000003">
    <property type="protein sequence ID" value="OKL61851.1"/>
    <property type="molecule type" value="Genomic_DNA"/>
</dbReference>
<proteinExistence type="predicted"/>
<accession>A0A225AJZ3</accession>
<evidence type="ECO:0000256" key="1">
    <source>
        <dbReference type="SAM" id="Phobius"/>
    </source>
</evidence>
<dbReference type="InterPro" id="IPR048273">
    <property type="entry name" value="Luciferase"/>
</dbReference>
<keyword evidence="1" id="KW-0812">Transmembrane</keyword>
<reference evidence="3 4" key="1">
    <citation type="submission" date="2015-06" db="EMBL/GenBank/DDBJ databases">
        <title>Talaromyces atroroseus IBT 11181 draft genome.</title>
        <authorList>
            <person name="Rasmussen K.B."/>
            <person name="Rasmussen S."/>
            <person name="Petersen B."/>
            <person name="Sicheritz-Ponten T."/>
            <person name="Mortensen U.H."/>
            <person name="Thrane U."/>
        </authorList>
    </citation>
    <scope>NUCLEOTIDE SEQUENCE [LARGE SCALE GENOMIC DNA]</scope>
    <source>
        <strain evidence="3 4">IBT 11181</strain>
    </source>
</reference>
<dbReference type="PANTHER" id="PTHR38695:SF1">
    <property type="entry name" value="AMINO ACID PERMEASE_ SLC12A DOMAIN-CONTAINING PROTEIN"/>
    <property type="match status" value="1"/>
</dbReference>
<dbReference type="STRING" id="1441469.A0A225AJZ3"/>
<feature type="transmembrane region" description="Helical" evidence="1">
    <location>
        <begin position="12"/>
        <end position="32"/>
    </location>
</feature>
<dbReference type="PANTHER" id="PTHR38695">
    <property type="entry name" value="AMINO ACID PERMEASE_ SLC12A DOMAIN-CONTAINING PROTEIN"/>
    <property type="match status" value="1"/>
</dbReference>
<evidence type="ECO:0000313" key="3">
    <source>
        <dbReference type="EMBL" id="OKL61851.1"/>
    </source>
</evidence>
<comment type="caution">
    <text evidence="3">The sequence shown here is derived from an EMBL/GenBank/DDBJ whole genome shotgun (WGS) entry which is preliminary data.</text>
</comment>
<gene>
    <name evidence="3" type="ORF">UA08_02860</name>
</gene>
<name>A0A225AJZ3_TALAT</name>
<sequence length="251" mass="27970">MASMRPLNERILANPYTTGLVASAVIGSIWMINDYKQWRAFGTGGTPPNVYDSCIGSSGYCRMTLFRILFAYHIPRQTNPETLSTEGPSYLKESLPPRAGGRPKLMPRILPQRQVPEPIDPGTREQLLTLMRRLADEHPDILETKPSATEGKTTDGLYARKDNANINPLVKSETTLDHEIGHAHPTDNGLHVWLSDPDARQVIAAGWGQRFCLPMVQSGWIMVYAPRDSAELRVIEDIVKAAVRWVTNVAI</sequence>
<feature type="domain" description="Luciferase" evidence="2">
    <location>
        <begin position="178"/>
        <end position="242"/>
    </location>
</feature>
<evidence type="ECO:0000313" key="4">
    <source>
        <dbReference type="Proteomes" id="UP000214365"/>
    </source>
</evidence>
<dbReference type="GeneID" id="31002615"/>
<keyword evidence="1" id="KW-0472">Membrane</keyword>
<dbReference type="OrthoDB" id="5358398at2759"/>
<keyword evidence="4" id="KW-1185">Reference proteome</keyword>